<sequence length="85" mass="9762">MEQHWNGSLLRDEETVYAFAQTMTWKGKPPVISVVEQIYETGKKLNKKAMDTYETLMDRDAVIGKWLVTLLPEKCKKALDLGFSP</sequence>
<dbReference type="InterPro" id="IPR011518">
    <property type="entry name" value="Transposase_36"/>
</dbReference>
<evidence type="ECO:0000313" key="2">
    <source>
        <dbReference type="Proteomes" id="UP001580430"/>
    </source>
</evidence>
<keyword evidence="2" id="KW-1185">Reference proteome</keyword>
<organism evidence="1 2">
    <name type="scientific">Paenibacillus medicaginis</name>
    <dbReference type="NCBI Taxonomy" id="1470560"/>
    <lineage>
        <taxon>Bacteria</taxon>
        <taxon>Bacillati</taxon>
        <taxon>Bacillota</taxon>
        <taxon>Bacilli</taxon>
        <taxon>Bacillales</taxon>
        <taxon>Paenibacillaceae</taxon>
        <taxon>Paenibacillus</taxon>
    </lineage>
</organism>
<dbReference type="Proteomes" id="UP001580430">
    <property type="component" value="Unassembled WGS sequence"/>
</dbReference>
<accession>A0ABV5C4D6</accession>
<name>A0ABV5C4D6_9BACL</name>
<dbReference type="EMBL" id="JBHIRY010000017">
    <property type="protein sequence ID" value="MFB5762148.1"/>
    <property type="molecule type" value="Genomic_DNA"/>
</dbReference>
<dbReference type="RefSeq" id="WP_375521267.1">
    <property type="nucleotide sequence ID" value="NZ_JBHIRY010000017.1"/>
</dbReference>
<dbReference type="Pfam" id="PF07592">
    <property type="entry name" value="DDE_Tnp_ISAZ013"/>
    <property type="match status" value="1"/>
</dbReference>
<evidence type="ECO:0000313" key="1">
    <source>
        <dbReference type="EMBL" id="MFB5762148.1"/>
    </source>
</evidence>
<gene>
    <name evidence="1" type="ORF">ACE5LO_17315</name>
</gene>
<protein>
    <submittedName>
        <fullName evidence="1">Uncharacterized protein</fullName>
    </submittedName>
</protein>
<comment type="caution">
    <text evidence="1">The sequence shown here is derived from an EMBL/GenBank/DDBJ whole genome shotgun (WGS) entry which is preliminary data.</text>
</comment>
<proteinExistence type="predicted"/>
<reference evidence="1 2" key="1">
    <citation type="submission" date="2024-09" db="EMBL/GenBank/DDBJ databases">
        <title>Paenibacillus zeirhizospherea sp. nov., isolated from surface of the maize (Zea mays) roots in a horticulture field, Hungary.</title>
        <authorList>
            <person name="Marton D."/>
            <person name="Farkas M."/>
            <person name="Bedics A."/>
            <person name="Toth E."/>
            <person name="Tancsics A."/>
            <person name="Boka K."/>
            <person name="Marati G."/>
            <person name="Kriszt B."/>
            <person name="Cserhati M."/>
        </authorList>
    </citation>
    <scope>NUCLEOTIDE SEQUENCE [LARGE SCALE GENOMIC DNA]</scope>
    <source>
        <strain evidence="1 2">JCM 18446</strain>
    </source>
</reference>